<proteinExistence type="predicted"/>
<protein>
    <submittedName>
        <fullName evidence="1">Uncharacterized protein</fullName>
    </submittedName>
</protein>
<organism evidence="1 2">
    <name type="scientific">Catharanthus roseus</name>
    <name type="common">Madagascar periwinkle</name>
    <name type="synonym">Vinca rosea</name>
    <dbReference type="NCBI Taxonomy" id="4058"/>
    <lineage>
        <taxon>Eukaryota</taxon>
        <taxon>Viridiplantae</taxon>
        <taxon>Streptophyta</taxon>
        <taxon>Embryophyta</taxon>
        <taxon>Tracheophyta</taxon>
        <taxon>Spermatophyta</taxon>
        <taxon>Magnoliopsida</taxon>
        <taxon>eudicotyledons</taxon>
        <taxon>Gunneridae</taxon>
        <taxon>Pentapetalae</taxon>
        <taxon>asterids</taxon>
        <taxon>lamiids</taxon>
        <taxon>Gentianales</taxon>
        <taxon>Apocynaceae</taxon>
        <taxon>Rauvolfioideae</taxon>
        <taxon>Vinceae</taxon>
        <taxon>Catharanthinae</taxon>
        <taxon>Catharanthus</taxon>
    </lineage>
</organism>
<comment type="caution">
    <text evidence="1">The sequence shown here is derived from an EMBL/GenBank/DDBJ whole genome shotgun (WGS) entry which is preliminary data.</text>
</comment>
<keyword evidence="2" id="KW-1185">Reference proteome</keyword>
<sequence length="320" mass="37245">MANDHQKRYNQVLTSTLDEGMYNMCQYQGFWFRPLVLDRILSLQANFNPKELGLDVLICSAPKTGFTWLKSLCFAISTRNNFDEFTSPLHNYLPHDIIPCLELDFDQDNNQQIYYPLLSTHLPYISLPETIKLSTNCKIVYICRDPKDTFASLWHFMNKIGINQPTDICFQRFCDGKTGWGPYWDHVLGYWEASIEMPEKILFLKYEDLKNDTMFHVRKIAEFIGKPFAIEEETEGLVEKITKFCSFENMSNLEVNKSNEQRRIGPYEINNSAFFRNGNVGDWKNLLTVEMIEKIDEITGKKMTASGLEGALMRIKCKLN</sequence>
<gene>
    <name evidence="1" type="ORF">M9H77_07434</name>
</gene>
<evidence type="ECO:0000313" key="1">
    <source>
        <dbReference type="EMBL" id="KAI5676484.1"/>
    </source>
</evidence>
<evidence type="ECO:0000313" key="2">
    <source>
        <dbReference type="Proteomes" id="UP001060085"/>
    </source>
</evidence>
<reference evidence="2" key="1">
    <citation type="journal article" date="2023" name="Nat. Plants">
        <title>Single-cell RNA sequencing provides a high-resolution roadmap for understanding the multicellular compartmentation of specialized metabolism.</title>
        <authorList>
            <person name="Sun S."/>
            <person name="Shen X."/>
            <person name="Li Y."/>
            <person name="Li Y."/>
            <person name="Wang S."/>
            <person name="Li R."/>
            <person name="Zhang H."/>
            <person name="Shen G."/>
            <person name="Guo B."/>
            <person name="Wei J."/>
            <person name="Xu J."/>
            <person name="St-Pierre B."/>
            <person name="Chen S."/>
            <person name="Sun C."/>
        </authorList>
    </citation>
    <scope>NUCLEOTIDE SEQUENCE [LARGE SCALE GENOMIC DNA]</scope>
</reference>
<accession>A0ACC0BV75</accession>
<dbReference type="EMBL" id="CM044702">
    <property type="protein sequence ID" value="KAI5676484.1"/>
    <property type="molecule type" value="Genomic_DNA"/>
</dbReference>
<dbReference type="Proteomes" id="UP001060085">
    <property type="component" value="Linkage Group LG02"/>
</dbReference>
<name>A0ACC0BV75_CATRO</name>